<reference evidence="3 4" key="1">
    <citation type="journal article" date="2012" name="J. Bacteriol.">
        <title>Genome of Bacillus macauensis ZFHKF-1, a Long-Chain-Forming Bacterium.</title>
        <authorList>
            <person name="Cai L."/>
            <person name="Zhang T."/>
        </authorList>
    </citation>
    <scope>NUCLEOTIDE SEQUENCE [LARGE SCALE GENOMIC DNA]</scope>
    <source>
        <strain evidence="3 4">ZFHKF-1</strain>
    </source>
</reference>
<keyword evidence="1" id="KW-0732">Signal</keyword>
<evidence type="ECO:0000313" key="3">
    <source>
        <dbReference type="EMBL" id="EIT84432.1"/>
    </source>
</evidence>
<dbReference type="AlphaFoldDB" id="I8AFM0"/>
<dbReference type="PANTHER" id="PTHR46333">
    <property type="entry name" value="CYTOKINESIS PROTEIN 3"/>
    <property type="match status" value="1"/>
</dbReference>
<keyword evidence="4" id="KW-1185">Reference proteome</keyword>
<feature type="domain" description="Transglutaminase-like" evidence="2">
    <location>
        <begin position="457"/>
        <end position="512"/>
    </location>
</feature>
<name>I8AFM0_9BACL</name>
<dbReference type="PROSITE" id="PS51257">
    <property type="entry name" value="PROKAR_LIPOPROTEIN"/>
    <property type="match status" value="1"/>
</dbReference>
<evidence type="ECO:0000259" key="2">
    <source>
        <dbReference type="SMART" id="SM00460"/>
    </source>
</evidence>
<dbReference type="EMBL" id="AKKV01000033">
    <property type="protein sequence ID" value="EIT84432.1"/>
    <property type="molecule type" value="Genomic_DNA"/>
</dbReference>
<accession>I8AFM0</accession>
<dbReference type="PATRIC" id="fig|1196324.3.peg.3154"/>
<dbReference type="eggNOG" id="COG1305">
    <property type="taxonomic scope" value="Bacteria"/>
</dbReference>
<dbReference type="Gene3D" id="3.10.620.30">
    <property type="match status" value="1"/>
</dbReference>
<comment type="caution">
    <text evidence="3">The sequence shown here is derived from an EMBL/GenBank/DDBJ whole genome shotgun (WGS) entry which is preliminary data.</text>
</comment>
<feature type="chain" id="PRO_5039396961" evidence="1">
    <location>
        <begin position="23"/>
        <end position="549"/>
    </location>
</feature>
<dbReference type="Pfam" id="PF01841">
    <property type="entry name" value="Transglut_core"/>
    <property type="match status" value="1"/>
</dbReference>
<dbReference type="Proteomes" id="UP000004080">
    <property type="component" value="Unassembled WGS sequence"/>
</dbReference>
<dbReference type="RefSeq" id="WP_007203152.1">
    <property type="nucleotide sequence ID" value="NZ_AKKV01000033.1"/>
</dbReference>
<dbReference type="SMART" id="SM00460">
    <property type="entry name" value="TGc"/>
    <property type="match status" value="1"/>
</dbReference>
<dbReference type="InterPro" id="IPR002931">
    <property type="entry name" value="Transglutaminase-like"/>
</dbReference>
<evidence type="ECO:0000256" key="1">
    <source>
        <dbReference type="SAM" id="SignalP"/>
    </source>
</evidence>
<dbReference type="OrthoDB" id="9787782at2"/>
<gene>
    <name evidence="3" type="ORF">A374_15394</name>
</gene>
<dbReference type="GO" id="GO:0005737">
    <property type="term" value="C:cytoplasm"/>
    <property type="evidence" value="ECO:0007669"/>
    <property type="project" value="TreeGrafter"/>
</dbReference>
<dbReference type="SUPFAM" id="SSF54001">
    <property type="entry name" value="Cysteine proteinases"/>
    <property type="match status" value="1"/>
</dbReference>
<protein>
    <submittedName>
        <fullName evidence="3">Transglutaminase</fullName>
    </submittedName>
</protein>
<dbReference type="InterPro" id="IPR052557">
    <property type="entry name" value="CAP/Cytokinesis_protein"/>
</dbReference>
<sequence>MLKQWRNLLVLVLLVVSLSACAFNDEQKKEDQRFTAEAEGINEKSTLQTLQVTPFGTSIGVKLSKPNYAKFAVNATFQVNGTFTKKEAVKGKYALIKLDSKRGGIASHFRYYTELKDGSFRQNVRLFDGKGAYTVSISLPNEQGQLKQVAHATVTNVNPEVKRDVMVTEAGHDKELYFNSSVRGWMSGDGDFTLQGTVNDTAMKELLVETRKDGQKKQYLVPLESGTFNSSIPLHLGRGLYQVRVMLPKSGERTVTRLGAELFVTNTSDKALQPIDYSNEYKARGFTLDEPTASGRKLQGDGVVRGSIRSSASYASQTNTVFVMVKKGKLEAMYDIPVKDFSFNGKYYLRFGKGRYDVTVFAPDLERKATNVQHFVGVAHFSEENTSELDERNTAPSRGIPSDSPEITSLANKLMEGKRTERDKALAVYRYVASNIQYDVSKLQNNSFAFDDGALKTLRTKKGVCQDFAYLGIALLRASGMEARMAVGYAGQDHAWIEVKVQNRWLTMDPTWGSGFLRNNRFVSSFTMKYFDPAPNDFKQTHRKTSIEY</sequence>
<organism evidence="3 4">
    <name type="scientific">Fictibacillus macauensis ZFHKF-1</name>
    <dbReference type="NCBI Taxonomy" id="1196324"/>
    <lineage>
        <taxon>Bacteria</taxon>
        <taxon>Bacillati</taxon>
        <taxon>Bacillota</taxon>
        <taxon>Bacilli</taxon>
        <taxon>Bacillales</taxon>
        <taxon>Fictibacillaceae</taxon>
        <taxon>Fictibacillus</taxon>
    </lineage>
</organism>
<dbReference type="PANTHER" id="PTHR46333:SF2">
    <property type="entry name" value="CYTOKINESIS PROTEIN 3"/>
    <property type="match status" value="1"/>
</dbReference>
<feature type="signal peptide" evidence="1">
    <location>
        <begin position="1"/>
        <end position="22"/>
    </location>
</feature>
<evidence type="ECO:0000313" key="4">
    <source>
        <dbReference type="Proteomes" id="UP000004080"/>
    </source>
</evidence>
<proteinExistence type="predicted"/>
<dbReference type="InterPro" id="IPR038765">
    <property type="entry name" value="Papain-like_cys_pep_sf"/>
</dbReference>
<dbReference type="STRING" id="1196324.A374_15394"/>